<dbReference type="Proteomes" id="UP001596368">
    <property type="component" value="Unassembled WGS sequence"/>
</dbReference>
<name>A0ABD5XSI1_9EURY</name>
<feature type="compositionally biased region" description="Polar residues" evidence="1">
    <location>
        <begin position="1"/>
        <end position="10"/>
    </location>
</feature>
<feature type="compositionally biased region" description="Basic residues" evidence="1">
    <location>
        <begin position="186"/>
        <end position="197"/>
    </location>
</feature>
<evidence type="ECO:0000313" key="3">
    <source>
        <dbReference type="Proteomes" id="UP001596368"/>
    </source>
</evidence>
<dbReference type="AlphaFoldDB" id="A0ABD5XSI1"/>
<protein>
    <submittedName>
        <fullName evidence="2">GNAT family N-acetyltransferase</fullName>
        <ecNumber evidence="2">2.3.1.-</ecNumber>
    </submittedName>
</protein>
<feature type="compositionally biased region" description="Low complexity" evidence="1">
    <location>
        <begin position="259"/>
        <end position="274"/>
    </location>
</feature>
<feature type="region of interest" description="Disordered" evidence="1">
    <location>
        <begin position="142"/>
        <end position="214"/>
    </location>
</feature>
<dbReference type="EC" id="2.3.1.-" evidence="2"/>
<organism evidence="2 3">
    <name type="scientific">Halobaculum litoreum</name>
    <dbReference type="NCBI Taxonomy" id="3031998"/>
    <lineage>
        <taxon>Archaea</taxon>
        <taxon>Methanobacteriati</taxon>
        <taxon>Methanobacteriota</taxon>
        <taxon>Stenosarchaea group</taxon>
        <taxon>Halobacteria</taxon>
        <taxon>Halobacteriales</taxon>
        <taxon>Haloferacaceae</taxon>
        <taxon>Halobaculum</taxon>
    </lineage>
</organism>
<feature type="compositionally biased region" description="Low complexity" evidence="1">
    <location>
        <begin position="152"/>
        <end position="165"/>
    </location>
</feature>
<keyword evidence="2" id="KW-0012">Acyltransferase</keyword>
<comment type="caution">
    <text evidence="2">The sequence shown here is derived from an EMBL/GenBank/DDBJ whole genome shotgun (WGS) entry which is preliminary data.</text>
</comment>
<evidence type="ECO:0000256" key="1">
    <source>
        <dbReference type="SAM" id="MobiDB-lite"/>
    </source>
</evidence>
<proteinExistence type="predicted"/>
<reference evidence="2 3" key="1">
    <citation type="journal article" date="2019" name="Int. J. Syst. Evol. Microbiol.">
        <title>The Global Catalogue of Microorganisms (GCM) 10K type strain sequencing project: providing services to taxonomists for standard genome sequencing and annotation.</title>
        <authorList>
            <consortium name="The Broad Institute Genomics Platform"/>
            <consortium name="The Broad Institute Genome Sequencing Center for Infectious Disease"/>
            <person name="Wu L."/>
            <person name="Ma J."/>
        </authorList>
    </citation>
    <scope>NUCLEOTIDE SEQUENCE [LARGE SCALE GENOMIC DNA]</scope>
    <source>
        <strain evidence="2 3">DT92</strain>
    </source>
</reference>
<sequence length="274" mass="29274">MPYTRASGTENPAVRRGDDPHGSTSHLARRRPASACSTERSPTTTRRRSTPRWCTPSRPNAAQTTPRRPGPARVVPRPRPLRPAGRASGRGGDPVADDLAVVCGYYDFSARIRGAFRDVAGVSAVASPPEYRRRGLVRDLLTDVHRGSATTGSRSPRSGPSSSRSIAGWGTPASTTRRGSPSRQTPSRRRVRSRRGRSNGSTRTTGRDSTRCTTRGRATTCVWTAARTGGAAACSSRGTPTRTCTAGPRATPATRWAGTSSTPLPTTTTARRWP</sequence>
<dbReference type="GO" id="GO:0016746">
    <property type="term" value="F:acyltransferase activity"/>
    <property type="evidence" value="ECO:0007669"/>
    <property type="project" value="UniProtKB-KW"/>
</dbReference>
<feature type="region of interest" description="Disordered" evidence="1">
    <location>
        <begin position="228"/>
        <end position="274"/>
    </location>
</feature>
<dbReference type="EMBL" id="JBHSZG010000001">
    <property type="protein sequence ID" value="MFC7136624.1"/>
    <property type="molecule type" value="Genomic_DNA"/>
</dbReference>
<dbReference type="InterPro" id="IPR016181">
    <property type="entry name" value="Acyl_CoA_acyltransferase"/>
</dbReference>
<dbReference type="Pfam" id="PF13527">
    <property type="entry name" value="Acetyltransf_9"/>
    <property type="match status" value="1"/>
</dbReference>
<accession>A0ABD5XSI1</accession>
<gene>
    <name evidence="2" type="ORF">ACFQRB_09130</name>
</gene>
<evidence type="ECO:0000313" key="2">
    <source>
        <dbReference type="EMBL" id="MFC7136624.1"/>
    </source>
</evidence>
<keyword evidence="3" id="KW-1185">Reference proteome</keyword>
<dbReference type="Gene3D" id="3.40.630.30">
    <property type="match status" value="1"/>
</dbReference>
<feature type="region of interest" description="Disordered" evidence="1">
    <location>
        <begin position="1"/>
        <end position="96"/>
    </location>
</feature>
<keyword evidence="2" id="KW-0808">Transferase</keyword>
<dbReference type="SUPFAM" id="SSF55729">
    <property type="entry name" value="Acyl-CoA N-acyltransferases (Nat)"/>
    <property type="match status" value="1"/>
</dbReference>
<feature type="compositionally biased region" description="Low complexity" evidence="1">
    <location>
        <begin position="174"/>
        <end position="185"/>
    </location>
</feature>